<evidence type="ECO:0000313" key="2">
    <source>
        <dbReference type="Proteomes" id="UP000799423"/>
    </source>
</evidence>
<dbReference type="AlphaFoldDB" id="A0A6A7ANX1"/>
<proteinExistence type="predicted"/>
<dbReference type="Proteomes" id="UP000799423">
    <property type="component" value="Unassembled WGS sequence"/>
</dbReference>
<keyword evidence="2" id="KW-1185">Reference proteome</keyword>
<accession>A0A6A7ANX1</accession>
<evidence type="ECO:0000313" key="1">
    <source>
        <dbReference type="EMBL" id="KAF2844941.1"/>
    </source>
</evidence>
<dbReference type="OrthoDB" id="3792818at2759"/>
<sequence length="293" mass="33248">MSHITDSELDALFIDEEANTQGHVSTSPLTTFHLFAYLPAELRNEVYVHYMTDFHATNPLRINASGSILLPALANTCRSIRLETSGYITPYLQHKIAEGTLRIEAQILSYNPAPLQTCLCSLSTKFLIPKDTLRSWSRVTFTGPFHFNNIMVWIRGPPLDNTFFTQKPMETADLPSFKDTGMFTGSLSVLYAVDQFIYLEQNASAAWHYLATQFLENVKDLGYVSELPPLEKGKNVERVFEVIAFWHHEMRGDFGQAMKKRLSAKALKQLRANHAEMANTVFAFWMRCAAVQV</sequence>
<organism evidence="1 2">
    <name type="scientific">Plenodomus tracheiphilus IPT5</name>
    <dbReference type="NCBI Taxonomy" id="1408161"/>
    <lineage>
        <taxon>Eukaryota</taxon>
        <taxon>Fungi</taxon>
        <taxon>Dikarya</taxon>
        <taxon>Ascomycota</taxon>
        <taxon>Pezizomycotina</taxon>
        <taxon>Dothideomycetes</taxon>
        <taxon>Pleosporomycetidae</taxon>
        <taxon>Pleosporales</taxon>
        <taxon>Pleosporineae</taxon>
        <taxon>Leptosphaeriaceae</taxon>
        <taxon>Plenodomus</taxon>
    </lineage>
</organism>
<dbReference type="EMBL" id="MU006358">
    <property type="protein sequence ID" value="KAF2844941.1"/>
    <property type="molecule type" value="Genomic_DNA"/>
</dbReference>
<reference evidence="1" key="1">
    <citation type="submission" date="2020-01" db="EMBL/GenBank/DDBJ databases">
        <authorList>
            <consortium name="DOE Joint Genome Institute"/>
            <person name="Haridas S."/>
            <person name="Albert R."/>
            <person name="Binder M."/>
            <person name="Bloem J."/>
            <person name="Labutti K."/>
            <person name="Salamov A."/>
            <person name="Andreopoulos B."/>
            <person name="Baker S.E."/>
            <person name="Barry K."/>
            <person name="Bills G."/>
            <person name="Bluhm B.H."/>
            <person name="Cannon C."/>
            <person name="Castanera R."/>
            <person name="Culley D.E."/>
            <person name="Daum C."/>
            <person name="Ezra D."/>
            <person name="Gonzalez J.B."/>
            <person name="Henrissat B."/>
            <person name="Kuo A."/>
            <person name="Liang C."/>
            <person name="Lipzen A."/>
            <person name="Lutzoni F."/>
            <person name="Magnuson J."/>
            <person name="Mondo S."/>
            <person name="Nolan M."/>
            <person name="Ohm R."/>
            <person name="Pangilinan J."/>
            <person name="Park H.-J."/>
            <person name="Ramirez L."/>
            <person name="Alfaro M."/>
            <person name="Sun H."/>
            <person name="Tritt A."/>
            <person name="Yoshinaga Y."/>
            <person name="Zwiers L.-H."/>
            <person name="Turgeon B.G."/>
            <person name="Goodwin S.B."/>
            <person name="Spatafora J.W."/>
            <person name="Crous P.W."/>
            <person name="Grigoriev I.V."/>
        </authorList>
    </citation>
    <scope>NUCLEOTIDE SEQUENCE</scope>
    <source>
        <strain evidence="1">IPT5</strain>
    </source>
</reference>
<gene>
    <name evidence="1" type="ORF">T440DRAFT_546586</name>
</gene>
<name>A0A6A7ANX1_9PLEO</name>
<protein>
    <submittedName>
        <fullName evidence="1">Uncharacterized protein</fullName>
    </submittedName>
</protein>